<dbReference type="PANTHER" id="PTHR23089">
    <property type="entry name" value="HISTIDINE TRIAD HIT PROTEIN"/>
    <property type="match status" value="1"/>
</dbReference>
<sequence length="115" mass="12592">MACLFCRIARKETDTEIIAEVSEAVAFRDIQPKAPIHILIVPRRHLSSLADTTARDRELLGTLLDFSREVAASLGLQDRGYKVAINVGRGGGQVIEHLHLHLLGGWQQGPGTLDV</sequence>
<dbReference type="InterPro" id="IPR011146">
    <property type="entry name" value="HIT-like"/>
</dbReference>
<dbReference type="InterPro" id="IPR001310">
    <property type="entry name" value="Histidine_triad_HIT"/>
</dbReference>
<evidence type="ECO:0000313" key="6">
    <source>
        <dbReference type="Proteomes" id="UP000178690"/>
    </source>
</evidence>
<evidence type="ECO:0000256" key="3">
    <source>
        <dbReference type="PROSITE-ProRule" id="PRU00464"/>
    </source>
</evidence>
<evidence type="ECO:0000256" key="2">
    <source>
        <dbReference type="PIRSR" id="PIRSR601310-3"/>
    </source>
</evidence>
<dbReference type="PROSITE" id="PS51084">
    <property type="entry name" value="HIT_2"/>
    <property type="match status" value="1"/>
</dbReference>
<evidence type="ECO:0000259" key="4">
    <source>
        <dbReference type="PROSITE" id="PS51084"/>
    </source>
</evidence>
<reference evidence="5 6" key="1">
    <citation type="journal article" date="2016" name="Nat. Commun.">
        <title>Thousands of microbial genomes shed light on interconnected biogeochemical processes in an aquifer system.</title>
        <authorList>
            <person name="Anantharaman K."/>
            <person name="Brown C.T."/>
            <person name="Hug L.A."/>
            <person name="Sharon I."/>
            <person name="Castelle C.J."/>
            <person name="Probst A.J."/>
            <person name="Thomas B.C."/>
            <person name="Singh A."/>
            <person name="Wilkins M.J."/>
            <person name="Karaoz U."/>
            <person name="Brodie E.L."/>
            <person name="Williams K.H."/>
            <person name="Hubbard S.S."/>
            <person name="Banfield J.F."/>
        </authorList>
    </citation>
    <scope>NUCLEOTIDE SEQUENCE [LARGE SCALE GENOMIC DNA]</scope>
    <source>
        <strain evidence="6">RIFCSPHIGHO2_01_FULL_58_15</strain>
    </source>
</reference>
<dbReference type="AlphaFoldDB" id="A0A1G2PNA4"/>
<dbReference type="Gene3D" id="3.30.428.10">
    <property type="entry name" value="HIT-like"/>
    <property type="match status" value="1"/>
</dbReference>
<evidence type="ECO:0000313" key="5">
    <source>
        <dbReference type="EMBL" id="OHA49796.1"/>
    </source>
</evidence>
<name>A0A1G2PNA4_TERXR</name>
<feature type="short sequence motif" description="Histidine triad motif" evidence="2 3">
    <location>
        <begin position="97"/>
        <end position="101"/>
    </location>
</feature>
<comment type="caution">
    <text evidence="5">The sequence shown here is derived from an EMBL/GenBank/DDBJ whole genome shotgun (WGS) entry which is preliminary data.</text>
</comment>
<dbReference type="STRING" id="1802363.A2682_03135"/>
<dbReference type="GO" id="GO:0003824">
    <property type="term" value="F:catalytic activity"/>
    <property type="evidence" value="ECO:0007669"/>
    <property type="project" value="InterPro"/>
</dbReference>
<protein>
    <submittedName>
        <fullName evidence="5">Histidine triad nucleotide-binding protein</fullName>
    </submittedName>
</protein>
<gene>
    <name evidence="5" type="ORF">A2682_03135</name>
</gene>
<dbReference type="InterPro" id="IPR019808">
    <property type="entry name" value="Histidine_triad_CS"/>
</dbReference>
<dbReference type="PRINTS" id="PR00332">
    <property type="entry name" value="HISTRIAD"/>
</dbReference>
<accession>A0A1G2PNA4</accession>
<feature type="active site" description="Tele-AMP-histidine intermediate" evidence="1">
    <location>
        <position position="99"/>
    </location>
</feature>
<dbReference type="SUPFAM" id="SSF54197">
    <property type="entry name" value="HIT-like"/>
    <property type="match status" value="1"/>
</dbReference>
<dbReference type="InterPro" id="IPR036265">
    <property type="entry name" value="HIT-like_sf"/>
</dbReference>
<feature type="domain" description="HIT" evidence="4">
    <location>
        <begin position="4"/>
        <end position="113"/>
    </location>
</feature>
<dbReference type="EMBL" id="MHST01000004">
    <property type="protein sequence ID" value="OHA49796.1"/>
    <property type="molecule type" value="Genomic_DNA"/>
</dbReference>
<dbReference type="Pfam" id="PF01230">
    <property type="entry name" value="HIT"/>
    <property type="match status" value="1"/>
</dbReference>
<dbReference type="PROSITE" id="PS00892">
    <property type="entry name" value="HIT_1"/>
    <property type="match status" value="1"/>
</dbReference>
<dbReference type="Proteomes" id="UP000178690">
    <property type="component" value="Unassembled WGS sequence"/>
</dbReference>
<organism evidence="5 6">
    <name type="scientific">Terrybacteria sp. (strain RIFCSPHIGHO2_01_FULL_58_15)</name>
    <dbReference type="NCBI Taxonomy" id="1802363"/>
    <lineage>
        <taxon>Bacteria</taxon>
        <taxon>Candidatus Terryibacteriota</taxon>
    </lineage>
</organism>
<evidence type="ECO:0000256" key="1">
    <source>
        <dbReference type="PIRSR" id="PIRSR601310-1"/>
    </source>
</evidence>
<proteinExistence type="predicted"/>